<comment type="caution">
    <text evidence="3">The sequence shown here is derived from an EMBL/GenBank/DDBJ whole genome shotgun (WGS) entry which is preliminary data.</text>
</comment>
<dbReference type="Proteomes" id="UP000003730">
    <property type="component" value="Unassembled WGS sequence"/>
</dbReference>
<evidence type="ECO:0000313" key="4">
    <source>
        <dbReference type="Proteomes" id="UP000003730"/>
    </source>
</evidence>
<evidence type="ECO:0000256" key="2">
    <source>
        <dbReference type="SAM" id="SignalP"/>
    </source>
</evidence>
<sequence length="651" mass="71534">MNLKLKLILFFTWGIGFMANAQIVNNGDLKISENTDVYFQNAYTNTGTHDSDGNLHLNNNFTNNGATVAAAGTTYFISATNPLINLSGTSKEANFYNLEVDVTAAGQQGVSVADEFNLHVSHAMNLTNGDLRLTGESQLIQSHAGLDNNTVGFGKLLRDQQGTVSPYAYNYWSSPVNISGTFKLLGGKFDGTDSPLNPFNPTQVQFNSGSPFNGLPPETDVPGNVTNALTINKRWLYKYARGTGAYNQWISITENTVLSPGEGYIMKGANATTTNQNYVYYGAPNNGNYSFNISSGEEILLGNPYPSALDAEKFIQQNSTIVDALYFWVDGGSTNHNLSDYLGGYAIWNLTTGAPPAITSTMISGLGNSGTVEAPTQFVPVGQGFFTTAIGSGAINFDNSQRVFKTEKDDASIFYRNSDALLENPNSYIRIGYEDPQGFHRQMALGFLPNSPADLNHNNGYDALQYVTRTNDAFFIIENHVNKRYAIQGVNSFSDTMEFPLGLIISETGSHKFMLDAIENFEGTVYLKDNEQDVTYSLSDSDYTFNLPPGEYSDRFSIVFQPSKYLSTPETELNQISIFYNGQDQIVVANPNYLEVSVITVYNMVGQQILALTDNLSNQNKISIPFNQSNGVYLVVLKTNRAQKSTKIIKY</sequence>
<dbReference type="EMBL" id="AFXZ01000067">
    <property type="protein sequence ID" value="EGV42163.2"/>
    <property type="molecule type" value="Genomic_DNA"/>
</dbReference>
<dbReference type="STRING" id="1046627.BZARG_590"/>
<dbReference type="InterPro" id="IPR026444">
    <property type="entry name" value="Secre_tail"/>
</dbReference>
<accession>G2EHK2</accession>
<proteinExistence type="predicted"/>
<name>G2EHK2_9FLAO</name>
<protein>
    <submittedName>
        <fullName evidence="3">T9SS type A sorting domain-containing protein</fullName>
    </submittedName>
</protein>
<reference evidence="3 4" key="1">
    <citation type="journal article" date="2008" name="Int. J. Syst. Evol. Microbiol.">
        <title>Bizionia argentinensis sp. nov., isolated from surface marine water in Antarctica.</title>
        <authorList>
            <person name="Bercovich A."/>
            <person name="Vazquez S.C."/>
            <person name="Yankilevich P."/>
            <person name="Coria S.H."/>
            <person name="Foti M."/>
            <person name="Hernandez E."/>
            <person name="Vidal A."/>
            <person name="Ruberto L."/>
            <person name="Melo C."/>
            <person name="Marenssi S."/>
            <person name="Criscuolo M."/>
            <person name="Memoli M."/>
            <person name="Arguelles M."/>
            <person name="Mac Cormack W.P."/>
        </authorList>
    </citation>
    <scope>NUCLEOTIDE SEQUENCE [LARGE SCALE GENOMIC DNA]</scope>
    <source>
        <strain evidence="3 4">JUB59</strain>
    </source>
</reference>
<dbReference type="RefSeq" id="WP_040288916.1">
    <property type="nucleotide sequence ID" value="NZ_AFXZ01000067.1"/>
</dbReference>
<dbReference type="eggNOG" id="COG1345">
    <property type="taxonomic scope" value="Bacteria"/>
</dbReference>
<dbReference type="PATRIC" id="fig|1046627.3.peg.2978"/>
<feature type="signal peptide" evidence="2">
    <location>
        <begin position="1"/>
        <end position="21"/>
    </location>
</feature>
<dbReference type="NCBIfam" id="TIGR04183">
    <property type="entry name" value="Por_Secre_tail"/>
    <property type="match status" value="1"/>
</dbReference>
<evidence type="ECO:0000313" key="3">
    <source>
        <dbReference type="EMBL" id="EGV42163.2"/>
    </source>
</evidence>
<dbReference type="OrthoDB" id="2582440at2"/>
<dbReference type="AlphaFoldDB" id="G2EHK2"/>
<feature type="chain" id="PRO_5020495005" evidence="2">
    <location>
        <begin position="22"/>
        <end position="651"/>
    </location>
</feature>
<evidence type="ECO:0000256" key="1">
    <source>
        <dbReference type="ARBA" id="ARBA00022729"/>
    </source>
</evidence>
<keyword evidence="4" id="KW-1185">Reference proteome</keyword>
<organism evidence="3 4">
    <name type="scientific">Bizionia argentinensis JUB59</name>
    <dbReference type="NCBI Taxonomy" id="1046627"/>
    <lineage>
        <taxon>Bacteria</taxon>
        <taxon>Pseudomonadati</taxon>
        <taxon>Bacteroidota</taxon>
        <taxon>Flavobacteriia</taxon>
        <taxon>Flavobacteriales</taxon>
        <taxon>Flavobacteriaceae</taxon>
        <taxon>Bizionia</taxon>
    </lineage>
</organism>
<gene>
    <name evidence="3" type="ORF">BZARG_590</name>
</gene>
<keyword evidence="1 2" id="KW-0732">Signal</keyword>